<dbReference type="Gene3D" id="3.10.20.30">
    <property type="match status" value="1"/>
</dbReference>
<dbReference type="InterPro" id="IPR027417">
    <property type="entry name" value="P-loop_NTPase"/>
</dbReference>
<accession>A0AAW1S5Q0</accession>
<dbReference type="Pfam" id="PF01926">
    <property type="entry name" value="MMR_HSR1"/>
    <property type="match status" value="1"/>
</dbReference>
<name>A0AAW1S5Q0_9CHLO</name>
<dbReference type="HAMAP" id="MF_00944">
    <property type="entry name" value="YchF_OLA1_ATPase"/>
    <property type="match status" value="1"/>
</dbReference>
<feature type="domain" description="TGS" evidence="5">
    <location>
        <begin position="301"/>
        <end position="384"/>
    </location>
</feature>
<comment type="similarity">
    <text evidence="3">Belongs to the TRAFAC class OBG-HflX-like GTPase superfamily. OBG GTPase family. YchF/OLA1 subfamily.</text>
</comment>
<comment type="function">
    <text evidence="3">Hydrolyzes ATP, and can also hydrolyze GTP with lower efficiency. Has lower affinity for GTP.</text>
</comment>
<dbReference type="GO" id="GO:0043023">
    <property type="term" value="F:ribosomal large subunit binding"/>
    <property type="evidence" value="ECO:0007669"/>
    <property type="project" value="UniProtKB-UniRule"/>
</dbReference>
<dbReference type="FunFam" id="3.10.20.30:FF:000001">
    <property type="entry name" value="Ribosome-binding ATPase YchF"/>
    <property type="match status" value="1"/>
</dbReference>
<dbReference type="Gene3D" id="3.40.50.300">
    <property type="entry name" value="P-loop containing nucleotide triphosphate hydrolases"/>
    <property type="match status" value="1"/>
</dbReference>
<dbReference type="NCBIfam" id="TIGR00092">
    <property type="entry name" value="redox-regulated ATPase YchF"/>
    <property type="match status" value="1"/>
</dbReference>
<evidence type="ECO:0000256" key="1">
    <source>
        <dbReference type="ARBA" id="ARBA00022741"/>
    </source>
</evidence>
<evidence type="ECO:0000259" key="5">
    <source>
        <dbReference type="PROSITE" id="PS51880"/>
    </source>
</evidence>
<dbReference type="Proteomes" id="UP001438707">
    <property type="component" value="Unassembled WGS sequence"/>
</dbReference>
<comment type="subunit">
    <text evidence="3">Monomer.</text>
</comment>
<comment type="subcellular location">
    <subcellularLocation>
        <location evidence="3">Cytoplasm</location>
    </subcellularLocation>
</comment>
<dbReference type="GO" id="GO:0005524">
    <property type="term" value="F:ATP binding"/>
    <property type="evidence" value="ECO:0007669"/>
    <property type="project" value="UniProtKB-UniRule"/>
</dbReference>
<evidence type="ECO:0000259" key="4">
    <source>
        <dbReference type="PROSITE" id="PS51710"/>
    </source>
</evidence>
<dbReference type="PANTHER" id="PTHR23305">
    <property type="entry name" value="OBG GTPASE FAMILY"/>
    <property type="match status" value="1"/>
</dbReference>
<organism evidence="6 7">
    <name type="scientific">Apatococcus lobatus</name>
    <dbReference type="NCBI Taxonomy" id="904363"/>
    <lineage>
        <taxon>Eukaryota</taxon>
        <taxon>Viridiplantae</taxon>
        <taxon>Chlorophyta</taxon>
        <taxon>core chlorophytes</taxon>
        <taxon>Trebouxiophyceae</taxon>
        <taxon>Chlorellales</taxon>
        <taxon>Chlorellaceae</taxon>
        <taxon>Apatococcus</taxon>
    </lineage>
</organism>
<dbReference type="PIRSF" id="PIRSF006641">
    <property type="entry name" value="CHP00092"/>
    <property type="match status" value="1"/>
</dbReference>
<dbReference type="InterPro" id="IPR004396">
    <property type="entry name" value="ATPase_YchF/OLA1"/>
</dbReference>
<reference evidence="6 7" key="1">
    <citation type="journal article" date="2024" name="Nat. Commun.">
        <title>Phylogenomics reveals the evolutionary origins of lichenization in chlorophyte algae.</title>
        <authorList>
            <person name="Puginier C."/>
            <person name="Libourel C."/>
            <person name="Otte J."/>
            <person name="Skaloud P."/>
            <person name="Haon M."/>
            <person name="Grisel S."/>
            <person name="Petersen M."/>
            <person name="Berrin J.G."/>
            <person name="Delaux P.M."/>
            <person name="Dal Grande F."/>
            <person name="Keller J."/>
        </authorList>
    </citation>
    <scope>NUCLEOTIDE SEQUENCE [LARGE SCALE GENOMIC DNA]</scope>
    <source>
        <strain evidence="6 7">SAG 2145</strain>
    </source>
</reference>
<feature type="binding site" evidence="3">
    <location>
        <begin position="32"/>
        <end position="37"/>
    </location>
    <ligand>
        <name>ATP</name>
        <dbReference type="ChEBI" id="CHEBI:30616"/>
    </ligand>
</feature>
<keyword evidence="3" id="KW-0378">Hydrolase</keyword>
<dbReference type="CDD" id="cd04867">
    <property type="entry name" value="TGS_YchF_OLA1"/>
    <property type="match status" value="1"/>
</dbReference>
<dbReference type="GO" id="GO:0016887">
    <property type="term" value="F:ATP hydrolysis activity"/>
    <property type="evidence" value="ECO:0007669"/>
    <property type="project" value="UniProtKB-UniRule"/>
</dbReference>
<dbReference type="PANTHER" id="PTHR23305:SF11">
    <property type="entry name" value="OBG-LIKE ATPASE 1"/>
    <property type="match status" value="1"/>
</dbReference>
<dbReference type="PRINTS" id="PR00326">
    <property type="entry name" value="GTP1OBG"/>
</dbReference>
<gene>
    <name evidence="6" type="ORF">WJX74_008311</name>
</gene>
<dbReference type="EMBL" id="JALJOS010000003">
    <property type="protein sequence ID" value="KAK9841583.1"/>
    <property type="molecule type" value="Genomic_DNA"/>
</dbReference>
<keyword evidence="3" id="KW-0963">Cytoplasm</keyword>
<dbReference type="SUPFAM" id="SSF81271">
    <property type="entry name" value="TGS-like"/>
    <property type="match status" value="1"/>
</dbReference>
<dbReference type="GO" id="GO:0005737">
    <property type="term" value="C:cytoplasm"/>
    <property type="evidence" value="ECO:0007669"/>
    <property type="project" value="UniProtKB-SubCell"/>
</dbReference>
<keyword evidence="1 3" id="KW-0547">Nucleotide-binding</keyword>
<proteinExistence type="inferred from homology"/>
<evidence type="ECO:0000313" key="6">
    <source>
        <dbReference type="EMBL" id="KAK9841583.1"/>
    </source>
</evidence>
<dbReference type="InterPro" id="IPR041706">
    <property type="entry name" value="YchF_N"/>
</dbReference>
<dbReference type="CDD" id="cd01900">
    <property type="entry name" value="YchF"/>
    <property type="match status" value="1"/>
</dbReference>
<dbReference type="InterPro" id="IPR012675">
    <property type="entry name" value="Beta-grasp_dom_sf"/>
</dbReference>
<dbReference type="InterPro" id="IPR012676">
    <property type="entry name" value="TGS-like"/>
</dbReference>
<dbReference type="InterPro" id="IPR006073">
    <property type="entry name" value="GTP-bd"/>
</dbReference>
<evidence type="ECO:0000256" key="2">
    <source>
        <dbReference type="ARBA" id="ARBA00022840"/>
    </source>
</evidence>
<dbReference type="InterPro" id="IPR004095">
    <property type="entry name" value="TGS"/>
</dbReference>
<dbReference type="PROSITE" id="PS51880">
    <property type="entry name" value="TGS"/>
    <property type="match status" value="1"/>
</dbReference>
<evidence type="ECO:0000256" key="3">
    <source>
        <dbReference type="HAMAP-Rule" id="MF_03167"/>
    </source>
</evidence>
<keyword evidence="2 3" id="KW-0067">ATP-binding</keyword>
<dbReference type="InterPro" id="IPR023192">
    <property type="entry name" value="TGS-like_dom_sf"/>
</dbReference>
<dbReference type="InterPro" id="IPR031167">
    <property type="entry name" value="G_OBG"/>
</dbReference>
<protein>
    <recommendedName>
        <fullName evidence="3">Obg-like ATPase 1</fullName>
    </recommendedName>
</protein>
<comment type="caution">
    <text evidence="6">The sequence shown here is derived from an EMBL/GenBank/DDBJ whole genome shotgun (WGS) entry which is preliminary data.</text>
</comment>
<dbReference type="GO" id="GO:0005525">
    <property type="term" value="F:GTP binding"/>
    <property type="evidence" value="ECO:0007669"/>
    <property type="project" value="InterPro"/>
</dbReference>
<dbReference type="SUPFAM" id="SSF52540">
    <property type="entry name" value="P-loop containing nucleoside triphosphate hydrolases"/>
    <property type="match status" value="1"/>
</dbReference>
<dbReference type="PROSITE" id="PS51710">
    <property type="entry name" value="G_OBG"/>
    <property type="match status" value="1"/>
</dbReference>
<dbReference type="InterPro" id="IPR013029">
    <property type="entry name" value="YchF_C"/>
</dbReference>
<keyword evidence="7" id="KW-1185">Reference proteome</keyword>
<feature type="domain" description="OBG-type G" evidence="4">
    <location>
        <begin position="23"/>
        <end position="280"/>
    </location>
</feature>
<evidence type="ECO:0000313" key="7">
    <source>
        <dbReference type="Proteomes" id="UP001438707"/>
    </source>
</evidence>
<sequence length="391" mass="44000">MPPKKKDEGPKERPVLGRFRSNLKVGIVGMPNVGKSTLFNTLSKMGIPAENFPFCTIEPNNARVYVPDERFNWLCDTYKPKSQVAAFLEIVDIAGLVKGAAEGQGLGNAFLSHIQAVDGIIHVLRAFEDAEVIHVEDRIDPVDDLEIIHGELRSKDVERAENHIEGLKKFEKKGLTKEQKEELAIAERVLEWLQSGKDIRFGDWGIKEVDFLNQVQFISAKPVTYLVNLSEKNYISKKSKWLPKVHAWVQSHGGEPIIPFSGAFEQKVFDMPADEQQVYCKEVGAQSALPKIITTGFRSVQLIYFFTAGEDEVKCWQVRKGSKAPQAAGAIHTDFERGFICAEVMHYEELHELETEAAVKAAGKYRQEGKNYIVQDGDVIFFKFNVTSSKK</sequence>
<dbReference type="FunFam" id="1.10.150.300:FF:000001">
    <property type="entry name" value="Ribosome-binding ATPase YchF"/>
    <property type="match status" value="1"/>
</dbReference>
<dbReference type="Pfam" id="PF06071">
    <property type="entry name" value="YchF-GTPase_C"/>
    <property type="match status" value="1"/>
</dbReference>
<dbReference type="AlphaFoldDB" id="A0AAW1S5Q0"/>
<feature type="binding site" evidence="3">
    <location>
        <position position="229"/>
    </location>
    <ligand>
        <name>ATP</name>
        <dbReference type="ChEBI" id="CHEBI:30616"/>
    </ligand>
</feature>
<dbReference type="Gene3D" id="1.10.150.300">
    <property type="entry name" value="TGS-like domain"/>
    <property type="match status" value="1"/>
</dbReference>